<dbReference type="InterPro" id="IPR027275">
    <property type="entry name" value="PRC-brl_dom"/>
</dbReference>
<gene>
    <name evidence="2" type="ORF">G8O30_08830</name>
</gene>
<dbReference type="EMBL" id="CP049742">
    <property type="protein sequence ID" value="QPC47062.1"/>
    <property type="molecule type" value="Genomic_DNA"/>
</dbReference>
<dbReference type="AlphaFoldDB" id="A0A7S8HFS9"/>
<organism evidence="2 3">
    <name type="scientific">Mangrovibacillus cuniculi</name>
    <dbReference type="NCBI Taxonomy" id="2593652"/>
    <lineage>
        <taxon>Bacteria</taxon>
        <taxon>Bacillati</taxon>
        <taxon>Bacillota</taxon>
        <taxon>Bacilli</taxon>
        <taxon>Bacillales</taxon>
        <taxon>Bacillaceae</taxon>
        <taxon>Mangrovibacillus</taxon>
    </lineage>
</organism>
<protein>
    <submittedName>
        <fullName evidence="2">Photosystem reaction center subunit H</fullName>
    </submittedName>
</protein>
<dbReference type="RefSeq" id="WP_239671730.1">
    <property type="nucleotide sequence ID" value="NZ_CP049742.1"/>
</dbReference>
<dbReference type="Proteomes" id="UP000593626">
    <property type="component" value="Chromosome"/>
</dbReference>
<dbReference type="KEGG" id="mcui:G8O30_08830"/>
<evidence type="ECO:0000313" key="2">
    <source>
        <dbReference type="EMBL" id="QPC47062.1"/>
    </source>
</evidence>
<dbReference type="Pfam" id="PF05239">
    <property type="entry name" value="PRC"/>
    <property type="match status" value="1"/>
</dbReference>
<evidence type="ECO:0000313" key="3">
    <source>
        <dbReference type="Proteomes" id="UP000593626"/>
    </source>
</evidence>
<dbReference type="Gene3D" id="2.30.30.240">
    <property type="entry name" value="PRC-barrel domain"/>
    <property type="match status" value="1"/>
</dbReference>
<name>A0A7S8HFS9_9BACI</name>
<sequence>MKKSSEVKNLPIISLNSGDQLGVVKTLVVNPEKGYVDFLTIENEEWQTSVKAIPFKKIIGIGEFAVTIENEHSVIDLNEIPIANNLVNKNIRISDTRVMTRKGQLVGSVLEYGLNEDTGEIMGLELKVGSEQVIMPSSSVMTYGKDLLIVQEDALESTRKNWMENANEVLEQEVDSLSSLKEKQAELLVGKEVTKDIKGINGEVVVESGTILTLEDVKQAQAEGTSVFVELGMNVR</sequence>
<reference evidence="2 3" key="1">
    <citation type="submission" date="2019-07" db="EMBL/GenBank/DDBJ databases">
        <title>Genome sequence of 2 isolates from Red Sea Mangroves.</title>
        <authorList>
            <person name="Sefrji F."/>
            <person name="Michoud G."/>
            <person name="Merlino G."/>
            <person name="Daffonchio D."/>
        </authorList>
    </citation>
    <scope>NUCLEOTIDE SEQUENCE [LARGE SCALE GENOMIC DNA]</scope>
    <source>
        <strain evidence="2 3">R1DC41</strain>
    </source>
</reference>
<evidence type="ECO:0000259" key="1">
    <source>
        <dbReference type="Pfam" id="PF05239"/>
    </source>
</evidence>
<dbReference type="SUPFAM" id="SSF50346">
    <property type="entry name" value="PRC-barrel domain"/>
    <property type="match status" value="2"/>
</dbReference>
<keyword evidence="3" id="KW-1185">Reference proteome</keyword>
<feature type="domain" description="PRC-barrel" evidence="1">
    <location>
        <begin position="3"/>
        <end position="69"/>
    </location>
</feature>
<accession>A0A7S8HFS9</accession>
<dbReference type="InterPro" id="IPR011033">
    <property type="entry name" value="PRC_barrel-like_sf"/>
</dbReference>
<proteinExistence type="predicted"/>